<feature type="chain" id="PRO_5047036269" evidence="1">
    <location>
        <begin position="25"/>
        <end position="89"/>
    </location>
</feature>
<organism evidence="2 3">
    <name type="scientific">Bradyrhizobium ontarionense</name>
    <dbReference type="NCBI Taxonomy" id="2898149"/>
    <lineage>
        <taxon>Bacteria</taxon>
        <taxon>Pseudomonadati</taxon>
        <taxon>Pseudomonadota</taxon>
        <taxon>Alphaproteobacteria</taxon>
        <taxon>Hyphomicrobiales</taxon>
        <taxon>Nitrobacteraceae</taxon>
        <taxon>Bradyrhizobium</taxon>
    </lineage>
</organism>
<dbReference type="RefSeq" id="WP_231319891.1">
    <property type="nucleotide sequence ID" value="NZ_CP088156.1"/>
</dbReference>
<feature type="signal peptide" evidence="1">
    <location>
        <begin position="1"/>
        <end position="24"/>
    </location>
</feature>
<name>A0ABY3RA06_9BRAD</name>
<accession>A0ABY3RA06</accession>
<evidence type="ECO:0000313" key="3">
    <source>
        <dbReference type="Proteomes" id="UP001431010"/>
    </source>
</evidence>
<keyword evidence="1" id="KW-0732">Signal</keyword>
<gene>
    <name evidence="2" type="ORF">LQG66_32560</name>
</gene>
<proteinExistence type="predicted"/>
<sequence length="89" mass="9815">MRRMTTLAAAAALAAASIAAPAVAAPAAKSGYYVIRWDNTGICQIWNTELQSKPMEWPSSYKIVSKPVPTFVEATTIQLKLRDERRCFL</sequence>
<evidence type="ECO:0000256" key="1">
    <source>
        <dbReference type="SAM" id="SignalP"/>
    </source>
</evidence>
<evidence type="ECO:0000313" key="2">
    <source>
        <dbReference type="EMBL" id="UFZ03878.1"/>
    </source>
</evidence>
<dbReference type="Proteomes" id="UP001431010">
    <property type="component" value="Chromosome"/>
</dbReference>
<dbReference type="EMBL" id="CP088156">
    <property type="protein sequence ID" value="UFZ03878.1"/>
    <property type="molecule type" value="Genomic_DNA"/>
</dbReference>
<keyword evidence="3" id="KW-1185">Reference proteome</keyword>
<protein>
    <submittedName>
        <fullName evidence="2">Uncharacterized protein</fullName>
    </submittedName>
</protein>
<reference evidence="2" key="1">
    <citation type="journal article" date="2024" name="Antonie Van Leeuwenhoek">
        <title>Bradyrhizobium ontarionense sp. nov., a novel bacterial symbiont isolated from Aeschynomene indica (Indian jointvetch), harbours photosynthesis, nitrogen fixation and nitrous oxide (N2O) reductase genes.</title>
        <authorList>
            <person name="Bromfield E.S.P."/>
            <person name="Cloutier S."/>
        </authorList>
    </citation>
    <scope>NUCLEOTIDE SEQUENCE</scope>
    <source>
        <strain evidence="2">A19</strain>
    </source>
</reference>